<dbReference type="InterPro" id="IPR000873">
    <property type="entry name" value="AMP-dep_synth/lig_dom"/>
</dbReference>
<dbReference type="Gene3D" id="3.30.559.10">
    <property type="entry name" value="Chloramphenicol acetyltransferase-like domain"/>
    <property type="match status" value="3"/>
</dbReference>
<protein>
    <submittedName>
        <fullName evidence="6">Amino acid adenylation domain-containing protein</fullName>
    </submittedName>
</protein>
<feature type="region of interest" description="Disordered" evidence="4">
    <location>
        <begin position="3163"/>
        <end position="3184"/>
    </location>
</feature>
<proteinExistence type="predicted"/>
<evidence type="ECO:0000313" key="6">
    <source>
        <dbReference type="EMBL" id="MBF9131532.1"/>
    </source>
</evidence>
<dbReference type="Gene3D" id="1.10.1200.10">
    <property type="entry name" value="ACP-like"/>
    <property type="match status" value="2"/>
</dbReference>
<dbReference type="EMBL" id="JADPUN010000199">
    <property type="protein sequence ID" value="MBF9131532.1"/>
    <property type="molecule type" value="Genomic_DNA"/>
</dbReference>
<dbReference type="NCBIfam" id="TIGR01733">
    <property type="entry name" value="AA-adenyl-dom"/>
    <property type="match status" value="3"/>
</dbReference>
<dbReference type="SUPFAM" id="SSF52777">
    <property type="entry name" value="CoA-dependent acyltransferases"/>
    <property type="match status" value="6"/>
</dbReference>
<dbReference type="InterPro" id="IPR006162">
    <property type="entry name" value="Ppantetheine_attach_site"/>
</dbReference>
<dbReference type="CDD" id="cd05930">
    <property type="entry name" value="A_NRPS"/>
    <property type="match status" value="2"/>
</dbReference>
<gene>
    <name evidence="6" type="ORF">I0C86_21575</name>
</gene>
<dbReference type="Pfam" id="PF13193">
    <property type="entry name" value="AMP-binding_C"/>
    <property type="match status" value="3"/>
</dbReference>
<dbReference type="InterPro" id="IPR010071">
    <property type="entry name" value="AA_adenyl_dom"/>
</dbReference>
<evidence type="ECO:0000256" key="2">
    <source>
        <dbReference type="ARBA" id="ARBA00022450"/>
    </source>
</evidence>
<dbReference type="Gene3D" id="3.40.50.980">
    <property type="match status" value="6"/>
</dbReference>
<dbReference type="InterPro" id="IPR029058">
    <property type="entry name" value="AB_hydrolase_fold"/>
</dbReference>
<dbReference type="InterPro" id="IPR001242">
    <property type="entry name" value="Condensation_dom"/>
</dbReference>
<evidence type="ECO:0000256" key="1">
    <source>
        <dbReference type="ARBA" id="ARBA00001957"/>
    </source>
</evidence>
<name>A0ABS0H080_9ACTN</name>
<dbReference type="SUPFAM" id="SSF56801">
    <property type="entry name" value="Acetyl-CoA synthetase-like"/>
    <property type="match status" value="3"/>
</dbReference>
<dbReference type="InterPro" id="IPR036736">
    <property type="entry name" value="ACP-like_sf"/>
</dbReference>
<comment type="cofactor">
    <cofactor evidence="1">
        <name>pantetheine 4'-phosphate</name>
        <dbReference type="ChEBI" id="CHEBI:47942"/>
    </cofactor>
</comment>
<dbReference type="InterPro" id="IPR045851">
    <property type="entry name" value="AMP-bd_C_sf"/>
</dbReference>
<keyword evidence="2" id="KW-0596">Phosphopantetheine</keyword>
<dbReference type="PANTHER" id="PTHR45527:SF1">
    <property type="entry name" value="FATTY ACID SYNTHASE"/>
    <property type="match status" value="1"/>
</dbReference>
<dbReference type="InterPro" id="IPR020845">
    <property type="entry name" value="AMP-binding_CS"/>
</dbReference>
<dbReference type="Gene3D" id="2.30.38.10">
    <property type="entry name" value="Luciferase, Domain 3"/>
    <property type="match status" value="3"/>
</dbReference>
<dbReference type="Gene3D" id="3.40.50.1820">
    <property type="entry name" value="alpha/beta hydrolase"/>
    <property type="match status" value="1"/>
</dbReference>
<evidence type="ECO:0000256" key="4">
    <source>
        <dbReference type="SAM" id="MobiDB-lite"/>
    </source>
</evidence>
<dbReference type="PROSITE" id="PS00455">
    <property type="entry name" value="AMP_BINDING"/>
    <property type="match status" value="3"/>
</dbReference>
<dbReference type="InterPro" id="IPR009081">
    <property type="entry name" value="PP-bd_ACP"/>
</dbReference>
<organism evidence="6 7">
    <name type="scientific">Plantactinospora alkalitolerans</name>
    <dbReference type="NCBI Taxonomy" id="2789879"/>
    <lineage>
        <taxon>Bacteria</taxon>
        <taxon>Bacillati</taxon>
        <taxon>Actinomycetota</taxon>
        <taxon>Actinomycetes</taxon>
        <taxon>Micromonosporales</taxon>
        <taxon>Micromonosporaceae</taxon>
        <taxon>Plantactinospora</taxon>
    </lineage>
</organism>
<keyword evidence="3" id="KW-0597">Phosphoprotein</keyword>
<reference evidence="6 7" key="1">
    <citation type="submission" date="2020-11" db="EMBL/GenBank/DDBJ databases">
        <title>A novel isolate from a Black sea contaminated sediment with potential to produce alkanes: Plantactinospora alkalitolerans sp. nov.</title>
        <authorList>
            <person name="Carro L."/>
            <person name="Veyisoglu A."/>
            <person name="Guven K."/>
            <person name="Schumann P."/>
            <person name="Klenk H.-P."/>
            <person name="Sahin N."/>
        </authorList>
    </citation>
    <scope>NUCLEOTIDE SEQUENCE [LARGE SCALE GENOMIC DNA]</scope>
    <source>
        <strain evidence="6 7">S1510</strain>
    </source>
</reference>
<dbReference type="InterPro" id="IPR025110">
    <property type="entry name" value="AMP-bd_C"/>
</dbReference>
<feature type="domain" description="Carrier" evidence="5">
    <location>
        <begin position="957"/>
        <end position="1032"/>
    </location>
</feature>
<dbReference type="PANTHER" id="PTHR45527">
    <property type="entry name" value="NONRIBOSOMAL PEPTIDE SYNTHETASE"/>
    <property type="match status" value="1"/>
</dbReference>
<dbReference type="NCBIfam" id="NF003417">
    <property type="entry name" value="PRK04813.1"/>
    <property type="match status" value="3"/>
</dbReference>
<comment type="caution">
    <text evidence="6">The sequence shown here is derived from an EMBL/GenBank/DDBJ whole genome shotgun (WGS) entry which is preliminary data.</text>
</comment>
<evidence type="ECO:0000259" key="5">
    <source>
        <dbReference type="PROSITE" id="PS50075"/>
    </source>
</evidence>
<dbReference type="Proteomes" id="UP000638560">
    <property type="component" value="Unassembled WGS sequence"/>
</dbReference>
<dbReference type="SMART" id="SM00823">
    <property type="entry name" value="PKS_PP"/>
    <property type="match status" value="3"/>
</dbReference>
<evidence type="ECO:0000256" key="3">
    <source>
        <dbReference type="ARBA" id="ARBA00022553"/>
    </source>
</evidence>
<dbReference type="SUPFAM" id="SSF47336">
    <property type="entry name" value="ACP-like"/>
    <property type="match status" value="3"/>
</dbReference>
<feature type="domain" description="Carrier" evidence="5">
    <location>
        <begin position="3090"/>
        <end position="3165"/>
    </location>
</feature>
<keyword evidence="7" id="KW-1185">Reference proteome</keyword>
<dbReference type="CDD" id="cd19540">
    <property type="entry name" value="LCL_NRPS-like"/>
    <property type="match status" value="2"/>
</dbReference>
<dbReference type="Pfam" id="PF00550">
    <property type="entry name" value="PP-binding"/>
    <property type="match status" value="3"/>
</dbReference>
<dbReference type="PROSITE" id="PS50075">
    <property type="entry name" value="CARRIER"/>
    <property type="match status" value="3"/>
</dbReference>
<accession>A0ABS0H080</accession>
<evidence type="ECO:0000313" key="7">
    <source>
        <dbReference type="Proteomes" id="UP000638560"/>
    </source>
</evidence>
<dbReference type="Gene3D" id="3.30.300.30">
    <property type="match status" value="3"/>
</dbReference>
<dbReference type="Pfam" id="PF00668">
    <property type="entry name" value="Condensation"/>
    <property type="match status" value="4"/>
</dbReference>
<dbReference type="Pfam" id="PF00501">
    <property type="entry name" value="AMP-binding"/>
    <property type="match status" value="3"/>
</dbReference>
<feature type="domain" description="Carrier" evidence="5">
    <location>
        <begin position="2001"/>
        <end position="2076"/>
    </location>
</feature>
<sequence>MVASEGVLRELMAGQLAIWNAQALKPDSVAFNVGEYVEIRGDLDTGLFMTAVRQALAEADSYRLRFTTVDGVPRQYVGGMESPPVRVVDLVGQPDPQAAAEHAMRADLSRRMELTGAAMGTQLLFVLEPRRFWWYQRFHHLVIDGYSLSLFVSAVARIYTALAEDGSVEETNLEPLSVLLDAERDYRESAAFERDRRYWLDKLSGLPESAHPAALRNRLPDAPTKHRRQLDADEATTLRASAARSRASIAELAVAAAAVYDHRLTGTRDVVVGVTSVGRSSPREFDAVGMTSNVIPVRLTIDPAETRGTLLRRTSEAVRDALRHQRYRYEDMVRELKSVDGAPLFGQVVNVISFEYPLRFGACTATARTLASGPTHDRRISVYDRADTGELTFEVEADADRHGTDGADRVANRYLRLLKAFTGAAANEPVAHAEILGEEERRRVLVDWNPAPRPAADLPVHLGDLFDAQVARTPEAIALVGDSVELTYAQLDERANRLAWYLRGRGVGEGSIVGLAVDRGTDFVVGLLGIVKAGAAYLPIDARYPAERIAFMIDDSGAALVLTASDLVGSGATPVAVLNSAEVQAEIAGSPAVAPTVVLWRDSLAYLIYTSGSTGTPKGVGVTHGGAVNLAAAQIERFGVRAGDRVLQFASHGFDAATWEVLMALASGAGLVVAAQDDLLPGEGLTGVLGRHGVSYATLPPVVLGALTPSDLASVRTLVSAGEALDRGLVQRWAEGRRFINAYGPTETTVCASMSAPLVAGDEPVIGTPIRNTRAFVLDGSLGPAPADVAGELYVAGAGLARGYMGRPGLTGQRFVACPFGTGERMYRTGDLAKWTLDGQLVYLGRADDQVKIRGFRIEPGEIEAVLGAHPAVLRAAVVVQEVQAGNKSLVGYVVPGDGDNGEDLPAILREYLGERLPDYMVPDAVMVLAEMPRTVNGKLDRAALPVPRRTTGAGRSPATAAERLVSEAFAEVLGLDRTGVEDNFFELGGHSLLATKLIGCVHKATGVMLPLHALFDMPTVAALAAHVAGAASSPARSALTVTARPDRVPLSFAQQRLWFLSQVEGNNPAYNAPLALKLTGPLDHAALNMALRDVLGRHEALRTVFPVQDGEPCQEILDPASMRWSLQVEQVPAVQVSEAVAQAARYPFELSTEVPIRAWLFETAPQESVLVLVLHHVAADGWSMGLLMRDVSAAYAARLRGGAPEWEPLPVQYADYALWQRDLLSESSSTNDLLRDQVDYWRRALADAPEELGLPRDRPRPAEASHRGHTAPVRIPAEVHRRLAELATAESATSFMVLQAALATLLSRLGAGTDVPIGSAVAGRTDEALDELVGCFVNSLVIRTDLSGDPPFRQLLARVRETTLGALAHQDVPFERLVEELAPARSLARHPLFQVVLTLFDPGDQATDLPDVTAEFIPPDRQTAKFDLDVLLSEVFDADGAPAGLWGVVTVAADLFDEVTAVRFAELFVRVLSVVTAVPDVRLHAVDVLDPVERELLVRGWNQTAAPVSAGSVVELFGRSVAWVPDAVAVVADGVELTYAGLAERAGRLAGYLRSQGVGPESVVALCLPRGVEMVTAILAVWQAGGAYLPVDVKLPVERVAFMLADSRAMLVVGTGDVLDDLPVGLVPMVAVDDPMVAGAMPLVAPVRVDPDGLAYVIYTSGSTGAPKGVAVTHGSLANYVGSVSQRLGWTGGGRFGLLQPQVTDLGNTVVFSSLATGGQLHVLDEASVLDPQAVADYLTEHRIDHVKVVPSHAMALSAGAVLPARSVVLGGESAPASWVESLVREAAGRGVFNHYGPTETTIGVATADLSGLSGPDVPIGTPIANTRLFVLDERLAPVPVGVAGELYVAGAPVARGYVGRPDLTAERFVASPFGAGERVYRTGDRVKWTTQGQLVFLGRADDQVKIRGFRVEPGEIETALRAYPGVEHAAVIVREQQLIGYVVADGDVDEIRGFIGSRLPDYMVPSTIVALPELPLTDNGKLDRNALPDPQHANTSVRGPETVQEELLCAAFAHVLGRDTVGVDDNFFDLGGHSLLGVRLVSRIRSTLGVEIEIRTLFDAPTPAELAGWLARSGTDRVRPVLHGGGQRPARVPLSFAQRRLWFLTQLEGPNPTYNVPTVLRLSGPVNAMALEMALRDVIARHESLRTVFPSDDGEPYQRILDPDDVGWTMTVVPDNRAGTVQLRFPDIDAPSGGPSGVLPEVEPITDLTVDALSGADLSAAIVGVTQCTFDLSVHVPIRAWLFEVAPDESVLVLVLHHIVADGWSVGPLMRDVSAAYAARSRAMAPQWPGLPVQYADYALWQRRLLGDEADPGSLLSEQAEYWRRALAGVPGELSLPYDRPRPIEASHRGHSVPVRIPSGVHRRLSALARDEGVTPFMVLQAALATLLSRLGAGTDVPIGSAVAGRTDEALDELVGCFVNSLVIRTDLSGDPPFRQLLARVRETTLGALAHQDVPFERLVEELAPARSLARHPLFQVVLTILNPVSSERRTAETLDLADLEAEVLFAGKQLAKFDLDVLVGEVFDADGAPAGLRGVVTVAADLFDEVTAVRFAELFVRVLSVVTAVPDVRLHAVDVLDPVERELLVRGWNQTAAPVSAGSVVELFGRSVAWVPDAVAVVADGVELTYAGLAERAGRLAGYLRSQGVGPESVVALCLPRGVEMVTAILAVWQAGGAYLPVDVKLPVERVAFMLADSRAMLVVGTGDVLDDLPVGLVPMVAVDDPMVAGAMPLVAPVRVDPDGLAYVIYTSGSTGAPKGVAVTHGSLANYVGSVSQRLGWTGGGRFGLLQPQVTDLGNTVVFSSLATGGQLHVLDEASVLDPQAVADYLTEHRIDHVKVVPSHAMALSAGAVLPARSVVLGGESAPASWVESLVREAAGRGVFNHYGPTETTIGVATADLSGLSGPDVPIGTPIANTRLFVLDERLAPVPVGVAGELYVAGAPVARGYVGRPDLTAERFVASPFGAGERVYRTGDRVKWTTQGQLVFLGRADDQVKIRGFRVEPGEIETALRAYPGVEHAAVIVREQQLIGYVVADGDVDEIRGFIGSRLPDYMVPSTIVALPELPLTDNGKLDRNALPDPQHANTSVRGPETVQEELLCAAFAHVLGRDTVGVDDNFFDLGGHSLLGVRLVSRIRSTLGVEIEIRTLFDAPTPAELAGQLETARPSRPALRPRQHENLTEDMH</sequence>
<dbReference type="InterPro" id="IPR023213">
    <property type="entry name" value="CAT-like_dom_sf"/>
</dbReference>
<dbReference type="InterPro" id="IPR020806">
    <property type="entry name" value="PKS_PP-bd"/>
</dbReference>
<dbReference type="PROSITE" id="PS00012">
    <property type="entry name" value="PHOSPHOPANTETHEINE"/>
    <property type="match status" value="3"/>
</dbReference>
<dbReference type="RefSeq" id="WP_196203067.1">
    <property type="nucleotide sequence ID" value="NZ_JADPUN010000199.1"/>
</dbReference>
<feature type="compositionally biased region" description="Basic and acidic residues" evidence="4">
    <location>
        <begin position="3174"/>
        <end position="3184"/>
    </location>
</feature>
<dbReference type="Gene3D" id="3.30.559.30">
    <property type="entry name" value="Nonribosomal peptide synthetase, condensation domain"/>
    <property type="match status" value="3"/>
</dbReference>